<organism evidence="1 2">
    <name type="scientific">Nyssa sinensis</name>
    <dbReference type="NCBI Taxonomy" id="561372"/>
    <lineage>
        <taxon>Eukaryota</taxon>
        <taxon>Viridiplantae</taxon>
        <taxon>Streptophyta</taxon>
        <taxon>Embryophyta</taxon>
        <taxon>Tracheophyta</taxon>
        <taxon>Spermatophyta</taxon>
        <taxon>Magnoliopsida</taxon>
        <taxon>eudicotyledons</taxon>
        <taxon>Gunneridae</taxon>
        <taxon>Pentapetalae</taxon>
        <taxon>asterids</taxon>
        <taxon>Cornales</taxon>
        <taxon>Nyssaceae</taxon>
        <taxon>Nyssa</taxon>
    </lineage>
</organism>
<dbReference type="PANTHER" id="PTHR31071">
    <property type="entry name" value="GB|AAF24581.1"/>
    <property type="match status" value="1"/>
</dbReference>
<dbReference type="InterPro" id="IPR043424">
    <property type="entry name" value="BLT-like"/>
</dbReference>
<evidence type="ECO:0000313" key="2">
    <source>
        <dbReference type="Proteomes" id="UP000325577"/>
    </source>
</evidence>
<protein>
    <submittedName>
        <fullName evidence="1">Uncharacterized protein</fullName>
    </submittedName>
</protein>
<name>A0A5J4ZMI0_9ASTE</name>
<gene>
    <name evidence="1" type="ORF">F0562_014319</name>
</gene>
<evidence type="ECO:0000313" key="1">
    <source>
        <dbReference type="EMBL" id="KAA8520063.1"/>
    </source>
</evidence>
<dbReference type="AlphaFoldDB" id="A0A5J4ZMI0"/>
<dbReference type="EMBL" id="CM018049">
    <property type="protein sequence ID" value="KAA8520063.1"/>
    <property type="molecule type" value="Genomic_DNA"/>
</dbReference>
<dbReference type="PANTHER" id="PTHR31071:SF2">
    <property type="entry name" value="ACTIN CYTOSKELETON-REGULATORY COMPLEX PAN-LIKE PROTEIN"/>
    <property type="match status" value="1"/>
</dbReference>
<sequence length="246" mass="26723">MKISDGAHSPANFPPIISPNSPPDLNSYLIAEPELQRRRTGKAVVVVTGTRRKKQAPPLGRRSGLETPLLRWKFDDRDLSVAGDDAPASGSRVFRRRRSEAVVSVSARKLAAGLWQLAAEVTCGGVDGGKGSQCGSLGGVGFEPGIGHVKINPKTGTFCKLQSSLPFPKSVMEGATKWDPGYSKTSNQVYGFYSHMKLLENQPVATVSVVSALQAELVHARTRIHELETAQHSSKKKFEHYLKKIH</sequence>
<proteinExistence type="predicted"/>
<accession>A0A5J4ZMI0</accession>
<reference evidence="1 2" key="1">
    <citation type="submission" date="2019-09" db="EMBL/GenBank/DDBJ databases">
        <title>A chromosome-level genome assembly of the Chinese tupelo Nyssa sinensis.</title>
        <authorList>
            <person name="Yang X."/>
            <person name="Kang M."/>
            <person name="Yang Y."/>
            <person name="Xiong H."/>
            <person name="Wang M."/>
            <person name="Zhang Z."/>
            <person name="Wang Z."/>
            <person name="Wu H."/>
            <person name="Ma T."/>
            <person name="Liu J."/>
            <person name="Xi Z."/>
        </authorList>
    </citation>
    <scope>NUCLEOTIDE SEQUENCE [LARGE SCALE GENOMIC DNA]</scope>
    <source>
        <strain evidence="1">J267</strain>
        <tissue evidence="1">Leaf</tissue>
    </source>
</reference>
<dbReference type="OrthoDB" id="10540197at2759"/>
<dbReference type="Proteomes" id="UP000325577">
    <property type="component" value="Linkage Group LG6"/>
</dbReference>
<keyword evidence="2" id="KW-1185">Reference proteome</keyword>